<dbReference type="EMBL" id="JASJQH010008577">
    <property type="protein sequence ID" value="KAK9687933.1"/>
    <property type="molecule type" value="Genomic_DNA"/>
</dbReference>
<accession>A0ABR2VP83</accession>
<evidence type="ECO:0000256" key="9">
    <source>
        <dbReference type="ARBA" id="ARBA00035284"/>
    </source>
</evidence>
<evidence type="ECO:0000256" key="1">
    <source>
        <dbReference type="ARBA" id="ARBA00004155"/>
    </source>
</evidence>
<dbReference type="InterPro" id="IPR019317">
    <property type="entry name" value="BRI3"/>
</dbReference>
<evidence type="ECO:0000256" key="13">
    <source>
        <dbReference type="SAM" id="Phobius"/>
    </source>
</evidence>
<keyword evidence="15" id="KW-1185">Reference proteome</keyword>
<organism evidence="14 15">
    <name type="scientific">Basidiobolus ranarum</name>
    <dbReference type="NCBI Taxonomy" id="34480"/>
    <lineage>
        <taxon>Eukaryota</taxon>
        <taxon>Fungi</taxon>
        <taxon>Fungi incertae sedis</taxon>
        <taxon>Zoopagomycota</taxon>
        <taxon>Entomophthoromycotina</taxon>
        <taxon>Basidiobolomycetes</taxon>
        <taxon>Basidiobolales</taxon>
        <taxon>Basidiobolaceae</taxon>
        <taxon>Basidiobolus</taxon>
    </lineage>
</organism>
<dbReference type="PANTHER" id="PTHR13551">
    <property type="entry name" value="BRAIN PROTEIN I3"/>
    <property type="match status" value="1"/>
</dbReference>
<proteinExistence type="inferred from homology"/>
<dbReference type="PANTHER" id="PTHR13551:SF1">
    <property type="entry name" value="MEMBRANE PROTEIN BRI3"/>
    <property type="match status" value="1"/>
</dbReference>
<evidence type="ECO:0000256" key="5">
    <source>
        <dbReference type="ARBA" id="ARBA00022692"/>
    </source>
</evidence>
<dbReference type="Pfam" id="PF10164">
    <property type="entry name" value="BRI3"/>
    <property type="match status" value="1"/>
</dbReference>
<comment type="caution">
    <text evidence="14">The sequence shown here is derived from an EMBL/GenBank/DDBJ whole genome shotgun (WGS) entry which is preliminary data.</text>
</comment>
<comment type="similarity">
    <text evidence="3">Belongs to the BRI3 family.</text>
</comment>
<evidence type="ECO:0000256" key="10">
    <source>
        <dbReference type="ARBA" id="ARBA00035449"/>
    </source>
</evidence>
<feature type="transmembrane region" description="Helical" evidence="13">
    <location>
        <begin position="108"/>
        <end position="131"/>
    </location>
</feature>
<evidence type="ECO:0000256" key="7">
    <source>
        <dbReference type="ARBA" id="ARBA00023136"/>
    </source>
</evidence>
<comment type="subunit">
    <text evidence="11">Interacts with BRI3BP. Interacts with MGAT1 and IFITM3.</text>
</comment>
<keyword evidence="5 13" id="KW-0812">Transmembrane</keyword>
<protein>
    <recommendedName>
        <fullName evidence="9">Membrane protein BRI3</fullName>
    </recommendedName>
    <alternativeName>
        <fullName evidence="10">Brain protein I3</fullName>
    </alternativeName>
</protein>
<gene>
    <name evidence="14" type="ORF">K7432_014588</name>
</gene>
<evidence type="ECO:0000256" key="2">
    <source>
        <dbReference type="ARBA" id="ARBA00004556"/>
    </source>
</evidence>
<feature type="compositionally biased region" description="Polar residues" evidence="12">
    <location>
        <begin position="26"/>
        <end position="37"/>
    </location>
</feature>
<reference evidence="14 15" key="1">
    <citation type="submission" date="2023-04" db="EMBL/GenBank/DDBJ databases">
        <title>Genome of Basidiobolus ranarum AG-B5.</title>
        <authorList>
            <person name="Stajich J.E."/>
            <person name="Carter-House D."/>
            <person name="Gryganskyi A."/>
        </authorList>
    </citation>
    <scope>NUCLEOTIDE SEQUENCE [LARGE SCALE GENOMIC DNA]</scope>
    <source>
        <strain evidence="14 15">AG-B5</strain>
    </source>
</reference>
<evidence type="ECO:0000256" key="8">
    <source>
        <dbReference type="ARBA" id="ARBA00023228"/>
    </source>
</evidence>
<evidence type="ECO:0000313" key="15">
    <source>
        <dbReference type="Proteomes" id="UP001479436"/>
    </source>
</evidence>
<keyword evidence="4" id="KW-0963">Cytoplasm</keyword>
<evidence type="ECO:0000256" key="11">
    <source>
        <dbReference type="ARBA" id="ARBA00046593"/>
    </source>
</evidence>
<sequence>MTTKSNNTENQEASISQDTPPPYERTTPSQRDQISNNPFYFPTPYEPVVTYLDNPKHPIASQTPQYFINSSLLYPLNPNPQYQSCNDYFLQARQRCGAGGEHEFDKEFTLGGIFMAIFFFPFGILPCLCMTDNRCTKCGGRFD</sequence>
<comment type="subcellular location">
    <subcellularLocation>
        <location evidence="2">Cytoplasm</location>
        <location evidence="2">Perinuclear region</location>
    </subcellularLocation>
    <subcellularLocation>
        <location evidence="1">Lysosome membrane</location>
        <topology evidence="1">Multi-pass membrane protein</topology>
    </subcellularLocation>
</comment>
<feature type="region of interest" description="Disordered" evidence="12">
    <location>
        <begin position="1"/>
        <end position="37"/>
    </location>
</feature>
<dbReference type="Proteomes" id="UP001479436">
    <property type="component" value="Unassembled WGS sequence"/>
</dbReference>
<evidence type="ECO:0000313" key="14">
    <source>
        <dbReference type="EMBL" id="KAK9687933.1"/>
    </source>
</evidence>
<evidence type="ECO:0000256" key="12">
    <source>
        <dbReference type="SAM" id="MobiDB-lite"/>
    </source>
</evidence>
<name>A0ABR2VP83_9FUNG</name>
<keyword evidence="8" id="KW-0458">Lysosome</keyword>
<evidence type="ECO:0000256" key="4">
    <source>
        <dbReference type="ARBA" id="ARBA00022490"/>
    </source>
</evidence>
<evidence type="ECO:0000256" key="6">
    <source>
        <dbReference type="ARBA" id="ARBA00022989"/>
    </source>
</evidence>
<keyword evidence="6 13" id="KW-1133">Transmembrane helix</keyword>
<feature type="compositionally biased region" description="Polar residues" evidence="12">
    <location>
        <begin position="1"/>
        <end position="18"/>
    </location>
</feature>
<keyword evidence="7 13" id="KW-0472">Membrane</keyword>
<evidence type="ECO:0000256" key="3">
    <source>
        <dbReference type="ARBA" id="ARBA00008090"/>
    </source>
</evidence>